<dbReference type="InterPro" id="IPR036390">
    <property type="entry name" value="WH_DNA-bd_sf"/>
</dbReference>
<dbReference type="EC" id="2.6.1.62" evidence="5"/>
<dbReference type="Pfam" id="PF01037">
    <property type="entry name" value="AsnC_trans_reg"/>
    <property type="match status" value="1"/>
</dbReference>
<dbReference type="EMBL" id="JOKN01000006">
    <property type="protein sequence ID" value="KEQ57009.1"/>
    <property type="molecule type" value="Genomic_DNA"/>
</dbReference>
<dbReference type="Gene3D" id="1.10.10.10">
    <property type="entry name" value="Winged helix-like DNA-binding domain superfamily/Winged helix DNA-binding domain"/>
    <property type="match status" value="1"/>
</dbReference>
<keyword evidence="3" id="KW-0804">Transcription</keyword>
<dbReference type="InterPro" id="IPR050684">
    <property type="entry name" value="HTH-Siroheme_Decarb"/>
</dbReference>
<evidence type="ECO:0000256" key="3">
    <source>
        <dbReference type="ARBA" id="ARBA00023163"/>
    </source>
</evidence>
<protein>
    <submittedName>
        <fullName evidence="5">Regulatory protein AsnC</fullName>
        <ecNumber evidence="5">2.6.1.62</ecNumber>
    </submittedName>
</protein>
<evidence type="ECO:0000313" key="6">
    <source>
        <dbReference type="Proteomes" id="UP000028059"/>
    </source>
</evidence>
<dbReference type="InterPro" id="IPR019888">
    <property type="entry name" value="Tscrpt_reg_AsnC-like"/>
</dbReference>
<dbReference type="InterPro" id="IPR036388">
    <property type="entry name" value="WH-like_DNA-bd_sf"/>
</dbReference>
<evidence type="ECO:0000256" key="2">
    <source>
        <dbReference type="ARBA" id="ARBA00023125"/>
    </source>
</evidence>
<reference evidence="5 6" key="1">
    <citation type="submission" date="2014-06" db="EMBL/GenBank/DDBJ databases">
        <authorList>
            <person name="Ngugi D.K."/>
            <person name="Blom J."/>
            <person name="Alam I."/>
            <person name="Rashid M."/>
            <person name="Ba Alawi W."/>
            <person name="Zhang G."/>
            <person name="Hikmawan T."/>
            <person name="Guan Y."/>
            <person name="Antunes A."/>
            <person name="Siam R."/>
            <person name="ElDorry H."/>
            <person name="Bajic V."/>
            <person name="Stingl U."/>
        </authorList>
    </citation>
    <scope>NUCLEOTIDE SEQUENCE [LARGE SCALE GENOMIC DNA]</scope>
    <source>
        <strain evidence="5">SCGC AAA799-N04</strain>
    </source>
</reference>
<dbReference type="Pfam" id="PF13412">
    <property type="entry name" value="HTH_24"/>
    <property type="match status" value="1"/>
</dbReference>
<dbReference type="SUPFAM" id="SSF46785">
    <property type="entry name" value="Winged helix' DNA-binding domain"/>
    <property type="match status" value="1"/>
</dbReference>
<dbReference type="PANTHER" id="PTHR43413">
    <property type="entry name" value="TRANSCRIPTIONAL REGULATOR, ASNC FAMILY"/>
    <property type="match status" value="1"/>
</dbReference>
<feature type="domain" description="HTH asnC-type" evidence="4">
    <location>
        <begin position="27"/>
        <end position="88"/>
    </location>
</feature>
<dbReference type="GO" id="GO:0043565">
    <property type="term" value="F:sequence-specific DNA binding"/>
    <property type="evidence" value="ECO:0007669"/>
    <property type="project" value="InterPro"/>
</dbReference>
<dbReference type="PATRIC" id="fig|1502293.3.peg.493"/>
<dbReference type="AlphaFoldDB" id="A0A081RP86"/>
<dbReference type="InterPro" id="IPR019887">
    <property type="entry name" value="Tscrpt_reg_AsnC/Lrp_C"/>
</dbReference>
<accession>A0A081RP86</accession>
<sequence length="177" mass="20242">MKIHNKFVSKPTYIKSQREFSNTLHRFDELDMKLLFELTKDGSISVPVLSKKLGINASVLYSRIKRLVKKKLIKKFTVEIDDSLLGIGVKANVGINRDPKFKDAIHKKFMETPEVVSISEVTGRFDIMIQVYSKNLESLHSVVIEKIGKIQGIQNTETFVELQKTDKDPVYLNELTS</sequence>
<name>A0A081RP86_9ARCH</name>
<proteinExistence type="predicted"/>
<keyword evidence="1" id="KW-0805">Transcription regulation</keyword>
<dbReference type="GO" id="GO:0004015">
    <property type="term" value="F:adenosylmethionine-8-amino-7-oxononanoate transaminase activity"/>
    <property type="evidence" value="ECO:0007669"/>
    <property type="project" value="UniProtKB-EC"/>
</dbReference>
<dbReference type="InterPro" id="IPR011008">
    <property type="entry name" value="Dimeric_a/b-barrel"/>
</dbReference>
<dbReference type="SMART" id="SM00344">
    <property type="entry name" value="HTH_ASNC"/>
    <property type="match status" value="1"/>
</dbReference>
<dbReference type="Proteomes" id="UP000028059">
    <property type="component" value="Unassembled WGS sequence"/>
</dbReference>
<evidence type="ECO:0000256" key="1">
    <source>
        <dbReference type="ARBA" id="ARBA00023015"/>
    </source>
</evidence>
<dbReference type="Gene3D" id="3.30.70.920">
    <property type="match status" value="1"/>
</dbReference>
<dbReference type="SUPFAM" id="SSF54909">
    <property type="entry name" value="Dimeric alpha+beta barrel"/>
    <property type="match status" value="1"/>
</dbReference>
<evidence type="ECO:0000259" key="4">
    <source>
        <dbReference type="PROSITE" id="PS50956"/>
    </source>
</evidence>
<dbReference type="PRINTS" id="PR00033">
    <property type="entry name" value="HTHASNC"/>
</dbReference>
<keyword evidence="6" id="KW-1185">Reference proteome</keyword>
<evidence type="ECO:0000313" key="5">
    <source>
        <dbReference type="EMBL" id="KEQ57009.1"/>
    </source>
</evidence>
<comment type="caution">
    <text evidence="5">The sequence shown here is derived from an EMBL/GenBank/DDBJ whole genome shotgun (WGS) entry which is preliminary data.</text>
</comment>
<organism evidence="5 6">
    <name type="scientific">Marine Group I thaumarchaeote SCGC AAA799-N04</name>
    <dbReference type="NCBI Taxonomy" id="1502293"/>
    <lineage>
        <taxon>Archaea</taxon>
        <taxon>Nitrososphaerota</taxon>
        <taxon>Marine Group I</taxon>
    </lineage>
</organism>
<dbReference type="InterPro" id="IPR000485">
    <property type="entry name" value="AsnC-type_HTH_dom"/>
</dbReference>
<dbReference type="PROSITE" id="PS50956">
    <property type="entry name" value="HTH_ASNC_2"/>
    <property type="match status" value="1"/>
</dbReference>
<dbReference type="PANTHER" id="PTHR43413:SF8">
    <property type="entry name" value="HTH-TYPE TRANSCRIPTIONAL REGULATOR PTR1"/>
    <property type="match status" value="1"/>
</dbReference>
<gene>
    <name evidence="5" type="primary">asnC</name>
    <name evidence="5" type="ORF">AAA799N04_00522</name>
</gene>
<keyword evidence="5" id="KW-0032">Aminotransferase</keyword>
<keyword evidence="5" id="KW-0808">Transferase</keyword>
<keyword evidence="2" id="KW-0238">DNA-binding</keyword>